<keyword evidence="3" id="KW-1185">Reference proteome</keyword>
<dbReference type="AlphaFoldDB" id="Q3A166"/>
<dbReference type="SUPFAM" id="SSF54637">
    <property type="entry name" value="Thioesterase/thiol ester dehydrase-isomerase"/>
    <property type="match status" value="1"/>
</dbReference>
<gene>
    <name evidence="2" type="primary">fabZ-3</name>
    <name evidence="2" type="ordered locus">Pcar_2655</name>
</gene>
<dbReference type="Pfam" id="PF22818">
    <property type="entry name" value="ApeI-like"/>
    <property type="match status" value="1"/>
</dbReference>
<protein>
    <submittedName>
        <fullName evidence="2">(3R)-hydroxyacyl-(Acyl carrier protein) dehydratase, putative</fullName>
    </submittedName>
</protein>
<dbReference type="Proteomes" id="UP000002534">
    <property type="component" value="Chromosome"/>
</dbReference>
<evidence type="ECO:0000313" key="2">
    <source>
        <dbReference type="EMBL" id="ABA89891.1"/>
    </source>
</evidence>
<dbReference type="Gene3D" id="3.10.129.10">
    <property type="entry name" value="Hotdog Thioesterase"/>
    <property type="match status" value="1"/>
</dbReference>
<reference evidence="3" key="1">
    <citation type="submission" date="2005-10" db="EMBL/GenBank/DDBJ databases">
        <title>Complete sequence of Pelobacter carbinolicus DSM 2380.</title>
        <authorList>
            <person name="Copeland A."/>
            <person name="Lucas S."/>
            <person name="Lapidus A."/>
            <person name="Barry K."/>
            <person name="Detter J.C."/>
            <person name="Glavina T."/>
            <person name="Hammon N."/>
            <person name="Israni S."/>
            <person name="Pitluck S."/>
            <person name="Chertkov O."/>
            <person name="Schmutz J."/>
            <person name="Larimer F."/>
            <person name="Land M."/>
            <person name="Kyrpides N."/>
            <person name="Ivanova N."/>
            <person name="Richardson P."/>
        </authorList>
    </citation>
    <scope>NUCLEOTIDE SEQUENCE [LARGE SCALE GENOMIC DNA]</scope>
    <source>
        <strain evidence="3">DSM 2380 / NBRC 103641 / GraBd1</strain>
    </source>
</reference>
<dbReference type="RefSeq" id="WP_011342434.1">
    <property type="nucleotide sequence ID" value="NC_007498.2"/>
</dbReference>
<dbReference type="KEGG" id="pca:Pcar_2655"/>
<accession>Q3A166</accession>
<dbReference type="eggNOG" id="ENOG5033N9G">
    <property type="taxonomic scope" value="Bacteria"/>
</dbReference>
<name>Q3A166_SYNC1</name>
<dbReference type="EMBL" id="CP000142">
    <property type="protein sequence ID" value="ABA89891.1"/>
    <property type="molecule type" value="Genomic_DNA"/>
</dbReference>
<dbReference type="HOGENOM" id="CLU_155112_0_0_7"/>
<reference evidence="2 3" key="2">
    <citation type="journal article" date="2012" name="BMC Genomics">
        <title>The genome of Pelobacter carbinolicus reveals surprising metabolic capabilities and physiological features.</title>
        <authorList>
            <person name="Aklujkar M."/>
            <person name="Haveman S.A."/>
            <person name="Didonato R.Jr."/>
            <person name="Chertkov O."/>
            <person name="Han C.S."/>
            <person name="Land M.L."/>
            <person name="Brown P."/>
            <person name="Lovley D.R."/>
        </authorList>
    </citation>
    <scope>NUCLEOTIDE SEQUENCE [LARGE SCALE GENOMIC DNA]</scope>
    <source>
        <strain evidence="3">DSM 2380 / NBRC 103641 / GraBd1</strain>
    </source>
</reference>
<organism evidence="2 3">
    <name type="scientific">Syntrophotalea carbinolica (strain DSM 2380 / NBRC 103641 / GraBd1)</name>
    <name type="common">Pelobacter carbinolicus</name>
    <dbReference type="NCBI Taxonomy" id="338963"/>
    <lineage>
        <taxon>Bacteria</taxon>
        <taxon>Pseudomonadati</taxon>
        <taxon>Thermodesulfobacteriota</taxon>
        <taxon>Desulfuromonadia</taxon>
        <taxon>Desulfuromonadales</taxon>
        <taxon>Syntrophotaleaceae</taxon>
        <taxon>Syntrophotalea</taxon>
    </lineage>
</organism>
<evidence type="ECO:0000259" key="1">
    <source>
        <dbReference type="Pfam" id="PF22818"/>
    </source>
</evidence>
<dbReference type="InterPro" id="IPR029069">
    <property type="entry name" value="HotDog_dom_sf"/>
</dbReference>
<dbReference type="STRING" id="338963.Pcar_2655"/>
<feature type="domain" description="ApeI dehydratase-like" evidence="1">
    <location>
        <begin position="27"/>
        <end position="103"/>
    </location>
</feature>
<sequence>MSQLRTELASNIVAPAVKHADGWHQSYLLPVSFAGFEGHFPDNPVVPAVVQILMGLQLAETAAGKALTIVQVLKAKFLQPLRPLETIEVCCMQEQDDGLRCRIAISSASGVASQFRLVLSPSEAVRQGGGEE</sequence>
<dbReference type="OrthoDB" id="9772788at2"/>
<dbReference type="InterPro" id="IPR054545">
    <property type="entry name" value="ApeI-like"/>
</dbReference>
<proteinExistence type="predicted"/>
<evidence type="ECO:0000313" key="3">
    <source>
        <dbReference type="Proteomes" id="UP000002534"/>
    </source>
</evidence>